<dbReference type="EMBL" id="CP033459">
    <property type="protein sequence ID" value="QFQ12963.1"/>
    <property type="molecule type" value="Genomic_DNA"/>
</dbReference>
<keyword evidence="1" id="KW-0472">Membrane</keyword>
<dbReference type="InterPro" id="IPR003646">
    <property type="entry name" value="SH3-like_bac-type"/>
</dbReference>
<dbReference type="KEGG" id="alq:C7Y71_007995"/>
<evidence type="ECO:0000259" key="2">
    <source>
        <dbReference type="Pfam" id="PF08239"/>
    </source>
</evidence>
<evidence type="ECO:0000256" key="1">
    <source>
        <dbReference type="SAM" id="Phobius"/>
    </source>
</evidence>
<evidence type="ECO:0000313" key="3">
    <source>
        <dbReference type="EMBL" id="QFQ12963.1"/>
    </source>
</evidence>
<dbReference type="RefSeq" id="WP_111898032.1">
    <property type="nucleotide sequence ID" value="NZ_CP033459.1"/>
</dbReference>
<feature type="transmembrane region" description="Helical" evidence="1">
    <location>
        <begin position="68"/>
        <end position="88"/>
    </location>
</feature>
<name>A0A5P8E7L5_9BACT</name>
<sequence length="203" mass="21838">MAEIFCTRCGTRMPDGVSECPSCHNPIQHYGTGGPQQAANPAPHAAYQNRYGQAPVPPGNGNHGNKNLLIIIIVALIAVTILLAVLVLQRCSGSENPPAVPADTSATAAKANKPDTVVKEVVVVKETAERVEVPTAPLQSGTIQAYDGFLNIRSRPSARSRIVDVYYNGNTIYYRRNGGSSWVKVYDSTGTRMIGYANSNYIY</sequence>
<feature type="domain" description="SH3b" evidence="2">
    <location>
        <begin position="149"/>
        <end position="202"/>
    </location>
</feature>
<keyword evidence="1" id="KW-1133">Transmembrane helix</keyword>
<reference evidence="3 4" key="1">
    <citation type="submission" date="2018-11" db="EMBL/GenBank/DDBJ databases">
        <authorList>
            <person name="Na S.W."/>
            <person name="Baik M."/>
        </authorList>
    </citation>
    <scope>NUCLEOTIDE SEQUENCE [LARGE SCALE GENOMIC DNA]</scope>
    <source>
        <strain evidence="3 4">E39</strain>
    </source>
</reference>
<accession>A0A5P8E7L5</accession>
<keyword evidence="1" id="KW-0812">Transmembrane</keyword>
<keyword evidence="4" id="KW-1185">Reference proteome</keyword>
<dbReference type="Gene3D" id="2.30.30.40">
    <property type="entry name" value="SH3 Domains"/>
    <property type="match status" value="1"/>
</dbReference>
<dbReference type="Pfam" id="PF08239">
    <property type="entry name" value="SH3_3"/>
    <property type="match status" value="1"/>
</dbReference>
<dbReference type="Proteomes" id="UP000249375">
    <property type="component" value="Chromosome"/>
</dbReference>
<dbReference type="AlphaFoldDB" id="A0A5P8E7L5"/>
<proteinExistence type="predicted"/>
<gene>
    <name evidence="3" type="ORF">C7Y71_007995</name>
</gene>
<evidence type="ECO:0000313" key="4">
    <source>
        <dbReference type="Proteomes" id="UP000249375"/>
    </source>
</evidence>
<protein>
    <recommendedName>
        <fullName evidence="2">SH3b domain-containing protein</fullName>
    </recommendedName>
</protein>
<organism evidence="3 4">
    <name type="scientific">Pseudoprevotella muciniphila</name>
    <dbReference type="NCBI Taxonomy" id="2133944"/>
    <lineage>
        <taxon>Bacteria</taxon>
        <taxon>Pseudomonadati</taxon>
        <taxon>Bacteroidota</taxon>
        <taxon>Bacteroidia</taxon>
        <taxon>Bacteroidales</taxon>
        <taxon>Prevotellaceae</taxon>
        <taxon>Pseudoprevotella</taxon>
    </lineage>
</organism>